<evidence type="ECO:0000313" key="3">
    <source>
        <dbReference type="Proteomes" id="UP000822688"/>
    </source>
</evidence>
<reference evidence="2 3" key="1">
    <citation type="submission" date="2020-06" db="EMBL/GenBank/DDBJ databases">
        <title>WGS assembly of Ceratodon purpureus strain R40.</title>
        <authorList>
            <person name="Carey S.B."/>
            <person name="Jenkins J."/>
            <person name="Shu S."/>
            <person name="Lovell J.T."/>
            <person name="Sreedasyam A."/>
            <person name="Maumus F."/>
            <person name="Tiley G.P."/>
            <person name="Fernandez-Pozo N."/>
            <person name="Barry K."/>
            <person name="Chen C."/>
            <person name="Wang M."/>
            <person name="Lipzen A."/>
            <person name="Daum C."/>
            <person name="Saski C.A."/>
            <person name="Payton A.C."/>
            <person name="Mcbreen J.C."/>
            <person name="Conrad R.E."/>
            <person name="Kollar L.M."/>
            <person name="Olsson S."/>
            <person name="Huttunen S."/>
            <person name="Landis J.B."/>
            <person name="Wickett N.J."/>
            <person name="Johnson M.G."/>
            <person name="Rensing S.A."/>
            <person name="Grimwood J."/>
            <person name="Schmutz J."/>
            <person name="Mcdaniel S.F."/>
        </authorList>
    </citation>
    <scope>NUCLEOTIDE SEQUENCE [LARGE SCALE GENOMIC DNA]</scope>
    <source>
        <strain evidence="2 3">R40</strain>
    </source>
</reference>
<feature type="region of interest" description="Disordered" evidence="1">
    <location>
        <begin position="434"/>
        <end position="463"/>
    </location>
</feature>
<evidence type="ECO:0008006" key="4">
    <source>
        <dbReference type="Google" id="ProtNLM"/>
    </source>
</evidence>
<protein>
    <recommendedName>
        <fullName evidence="4">BTB domain-containing protein</fullName>
    </recommendedName>
</protein>
<dbReference type="Proteomes" id="UP000822688">
    <property type="component" value="Chromosome 11"/>
</dbReference>
<dbReference type="PANTHER" id="PTHR31060:SF37">
    <property type="entry name" value="BTB DOMAIN-CONTAINING PROTEIN"/>
    <property type="match status" value="1"/>
</dbReference>
<name>A0A8T0GH70_CERPU</name>
<dbReference type="InterPro" id="IPR038920">
    <property type="entry name" value="At3g05675-like"/>
</dbReference>
<accession>A0A8T0GH70</accession>
<sequence>MKKRRVVEDEDVGRAEVEPMVVWCGGPDKGQDITVRLVRSVLSASIVNGRRQEDFSRNYVQDLITRLGLDIQHSNGEEVVAVLKVHSTQLRRCSKYFETCLSARWREADVGSSEGARFEILSLEVNADVECYIDCFSRMYSPFRKDFRDVEYTLELLRVASQIEHIELMGLISQYLSAIPWSDEDERRIRDYAASPDFSRNYVQDLITRLGLDVTGEEYKKMYRQLTTCGIYRALDSDPSLNYCKFIKELLDGIEVGTVTKIILEGAKEKLRELEQIRLDDDHFPENYNEGFDVYVSGIAWILGILLNAGVAEELVTCLVPSETIPLYLLKHGADVRHEGLEMAKVVLQMYQEVVAGRLLLQTHDRVALIGIWHDLLEEYLPREEYIQATKALFSTLPFKDQFGFLETQGDLFIKFIDPRSLAMLVKKNSSAMEGKLDSNEGNSRKEHGSSSKFDTVMGIEQL</sequence>
<evidence type="ECO:0000256" key="1">
    <source>
        <dbReference type="SAM" id="MobiDB-lite"/>
    </source>
</evidence>
<keyword evidence="3" id="KW-1185">Reference proteome</keyword>
<feature type="compositionally biased region" description="Basic and acidic residues" evidence="1">
    <location>
        <begin position="435"/>
        <end position="450"/>
    </location>
</feature>
<dbReference type="AlphaFoldDB" id="A0A8T0GH70"/>
<gene>
    <name evidence="2" type="ORF">KC19_11G146000</name>
</gene>
<dbReference type="EMBL" id="CM026432">
    <property type="protein sequence ID" value="KAG0557644.1"/>
    <property type="molecule type" value="Genomic_DNA"/>
</dbReference>
<evidence type="ECO:0000313" key="2">
    <source>
        <dbReference type="EMBL" id="KAG0557644.1"/>
    </source>
</evidence>
<proteinExistence type="predicted"/>
<dbReference type="PANTHER" id="PTHR31060">
    <property type="entry name" value="OSJNBA0011J08.25 PROTEIN-RELATED"/>
    <property type="match status" value="1"/>
</dbReference>
<comment type="caution">
    <text evidence="2">The sequence shown here is derived from an EMBL/GenBank/DDBJ whole genome shotgun (WGS) entry which is preliminary data.</text>
</comment>
<organism evidence="2 3">
    <name type="scientific">Ceratodon purpureus</name>
    <name type="common">Fire moss</name>
    <name type="synonym">Dicranum purpureum</name>
    <dbReference type="NCBI Taxonomy" id="3225"/>
    <lineage>
        <taxon>Eukaryota</taxon>
        <taxon>Viridiplantae</taxon>
        <taxon>Streptophyta</taxon>
        <taxon>Embryophyta</taxon>
        <taxon>Bryophyta</taxon>
        <taxon>Bryophytina</taxon>
        <taxon>Bryopsida</taxon>
        <taxon>Dicranidae</taxon>
        <taxon>Pseudoditrichales</taxon>
        <taxon>Ditrichaceae</taxon>
        <taxon>Ceratodon</taxon>
    </lineage>
</organism>